<dbReference type="EMBL" id="AHBZ02000135">
    <property type="protein sequence ID" value="ERG18342.1"/>
    <property type="molecule type" value="Genomic_DNA"/>
</dbReference>
<reference evidence="1" key="1">
    <citation type="journal article" date="2012" name="J. Bacteriol.">
        <title>Genome sequences of type strains of seven species of the marine bacterium Pseudoalteromonas.</title>
        <authorList>
            <person name="Xie B.B."/>
            <person name="Shu Y.L."/>
            <person name="Qin Q.L."/>
            <person name="Rong J.C."/>
            <person name="Zhang X.Y."/>
            <person name="Chen X.L."/>
            <person name="Shi M."/>
            <person name="He H.L."/>
            <person name="Zhou B.C."/>
            <person name="Zhang Y.Z."/>
        </authorList>
    </citation>
    <scope>NUCLEOTIDE SEQUENCE [LARGE SCALE GENOMIC DNA]</scope>
    <source>
        <strain evidence="1">NCIMB 1889</strain>
    </source>
</reference>
<feature type="non-terminal residue" evidence="1">
    <location>
        <position position="1"/>
    </location>
</feature>
<comment type="caution">
    <text evidence="1">The sequence shown here is derived from an EMBL/GenBank/DDBJ whole genome shotgun (WGS) entry which is preliminary data.</text>
</comment>
<gene>
    <name evidence="1" type="ORF">PCIT_12299</name>
</gene>
<reference evidence="1" key="2">
    <citation type="submission" date="2013-04" db="EMBL/GenBank/DDBJ databases">
        <title>Genome sequence of Pseudoalteromonas citrea.</title>
        <authorList>
            <person name="Xie B.-B."/>
            <person name="Rong J.-C."/>
            <person name="Qin Q.-L."/>
            <person name="Shu Y.-L."/>
            <person name="Zhang Y.-Z."/>
        </authorList>
    </citation>
    <scope>NUCLEOTIDE SEQUENCE</scope>
    <source>
        <strain evidence="1">NCIMB 1889</strain>
    </source>
</reference>
<organism evidence="1">
    <name type="scientific">Pseudoalteromonas citrea DSM 8771</name>
    <dbReference type="NCBI Taxonomy" id="1117314"/>
    <lineage>
        <taxon>Bacteria</taxon>
        <taxon>Pseudomonadati</taxon>
        <taxon>Pseudomonadota</taxon>
        <taxon>Gammaproteobacteria</taxon>
        <taxon>Alteromonadales</taxon>
        <taxon>Pseudoalteromonadaceae</taxon>
        <taxon>Pseudoalteromonas</taxon>
    </lineage>
</organism>
<name>U1JMX0_9GAMM</name>
<dbReference type="AlphaFoldDB" id="U1JMX0"/>
<proteinExistence type="predicted"/>
<evidence type="ECO:0000313" key="1">
    <source>
        <dbReference type="EMBL" id="ERG18342.1"/>
    </source>
</evidence>
<sequence>VLNLSQPINVLFGFVDRNELHLETKHQFAQEVGVLGCEGSFPVGSFLKVSWHSRDCLGCLERLVIQLNPSFLRSLYIWSEW</sequence>
<accession>U1JMX0</accession>
<protein>
    <submittedName>
        <fullName evidence="1">Uncharacterized protein</fullName>
    </submittedName>
</protein>